<accession>A0ABT5Z2M2</accession>
<feature type="transmembrane region" description="Helical" evidence="2">
    <location>
        <begin position="104"/>
        <end position="122"/>
    </location>
</feature>
<feature type="region of interest" description="Disordered" evidence="1">
    <location>
        <begin position="231"/>
        <end position="282"/>
    </location>
</feature>
<evidence type="ECO:0000256" key="1">
    <source>
        <dbReference type="SAM" id="MobiDB-lite"/>
    </source>
</evidence>
<evidence type="ECO:0000313" key="4">
    <source>
        <dbReference type="Proteomes" id="UP001220022"/>
    </source>
</evidence>
<feature type="compositionally biased region" description="Basic residues" evidence="1">
    <location>
        <begin position="235"/>
        <end position="250"/>
    </location>
</feature>
<name>A0ABT5Z2M2_9ACTN</name>
<dbReference type="RefSeq" id="WP_275816778.1">
    <property type="nucleotide sequence ID" value="NZ_BAAANM010000007.1"/>
</dbReference>
<feature type="transmembrane region" description="Helical" evidence="2">
    <location>
        <begin position="64"/>
        <end position="83"/>
    </location>
</feature>
<evidence type="ECO:0000313" key="3">
    <source>
        <dbReference type="EMBL" id="MDF2258100.1"/>
    </source>
</evidence>
<feature type="transmembrane region" description="Helical" evidence="2">
    <location>
        <begin position="178"/>
        <end position="195"/>
    </location>
</feature>
<gene>
    <name evidence="3" type="ORF">P2L57_20965</name>
</gene>
<organism evidence="3 4">
    <name type="scientific">Streptantibioticus ferralitis</name>
    <dbReference type="NCBI Taxonomy" id="236510"/>
    <lineage>
        <taxon>Bacteria</taxon>
        <taxon>Bacillati</taxon>
        <taxon>Actinomycetota</taxon>
        <taxon>Actinomycetes</taxon>
        <taxon>Kitasatosporales</taxon>
        <taxon>Streptomycetaceae</taxon>
        <taxon>Streptantibioticus</taxon>
    </lineage>
</organism>
<reference evidence="3 4" key="1">
    <citation type="submission" date="2023-03" db="EMBL/GenBank/DDBJ databases">
        <title>Draft genome sequence of type strain Streptomyces ferralitis JCM 14344.</title>
        <authorList>
            <person name="Klaysubun C."/>
            <person name="Duangmal K."/>
        </authorList>
    </citation>
    <scope>NUCLEOTIDE SEQUENCE [LARGE SCALE GENOMIC DNA]</scope>
    <source>
        <strain evidence="3 4">JCM 14344</strain>
    </source>
</reference>
<keyword evidence="2" id="KW-0472">Membrane</keyword>
<feature type="transmembrane region" description="Helical" evidence="2">
    <location>
        <begin position="201"/>
        <end position="222"/>
    </location>
</feature>
<feature type="transmembrane region" description="Helical" evidence="2">
    <location>
        <begin position="30"/>
        <end position="52"/>
    </location>
</feature>
<keyword evidence="2" id="KW-0812">Transmembrane</keyword>
<dbReference type="Proteomes" id="UP001220022">
    <property type="component" value="Unassembled WGS sequence"/>
</dbReference>
<protein>
    <recommendedName>
        <fullName evidence="5">Ferric oxidoreductase domain-containing protein</fullName>
    </recommendedName>
</protein>
<feature type="compositionally biased region" description="Basic residues" evidence="1">
    <location>
        <begin position="1"/>
        <end position="15"/>
    </location>
</feature>
<comment type="caution">
    <text evidence="3">The sequence shown here is derived from an EMBL/GenBank/DDBJ whole genome shotgun (WGS) entry which is preliminary data.</text>
</comment>
<feature type="region of interest" description="Disordered" evidence="1">
    <location>
        <begin position="1"/>
        <end position="25"/>
    </location>
</feature>
<feature type="compositionally biased region" description="Low complexity" evidence="1">
    <location>
        <begin position="251"/>
        <end position="271"/>
    </location>
</feature>
<feature type="transmembrane region" description="Helical" evidence="2">
    <location>
        <begin position="142"/>
        <end position="166"/>
    </location>
</feature>
<keyword evidence="2" id="KW-1133">Transmembrane helix</keyword>
<evidence type="ECO:0008006" key="5">
    <source>
        <dbReference type="Google" id="ProtNLM"/>
    </source>
</evidence>
<evidence type="ECO:0000256" key="2">
    <source>
        <dbReference type="SAM" id="Phobius"/>
    </source>
</evidence>
<proteinExistence type="predicted"/>
<sequence>MPTHRHRPGARRRPPARPGSTGPTGLPKRYVPIVCAGALATAAATLLLALPLHPHTGARSLLDTYAGVGALLSLTATVVWGLVSTSTRALGPRQRLLAQAVHRAATVASLGFLALHIAVKVAERHTTLMEGLIPSGVGGRALLIGLGTLSAYLLLLATATGVLRGAFAARGRPVRWRVLHACAYPAWFTAVVHGLKSGRTAAGWVVACYAVCLVAVGAALVVRAARSGTPDRARFGGRRRPHRAGGRKAQRSAPAADRSPSMASAAAAPGRRQIDQPMGNPR</sequence>
<dbReference type="EMBL" id="JARHTQ010000013">
    <property type="protein sequence ID" value="MDF2258100.1"/>
    <property type="molecule type" value="Genomic_DNA"/>
</dbReference>
<keyword evidence="4" id="KW-1185">Reference proteome</keyword>